<dbReference type="InterPro" id="IPR006061">
    <property type="entry name" value="SBP_1_CS"/>
</dbReference>
<dbReference type="Proteomes" id="UP000198752">
    <property type="component" value="Unassembled WGS sequence"/>
</dbReference>
<keyword evidence="4 8" id="KW-0732">Signal</keyword>
<keyword evidence="10" id="KW-1185">Reference proteome</keyword>
<dbReference type="OrthoDB" id="9763054at2"/>
<accession>A0A1I2TS83</accession>
<organism evidence="9 10">
    <name type="scientific">Sporolactobacillus nakayamae</name>
    <dbReference type="NCBI Taxonomy" id="269670"/>
    <lineage>
        <taxon>Bacteria</taxon>
        <taxon>Bacillati</taxon>
        <taxon>Bacillota</taxon>
        <taxon>Bacilli</taxon>
        <taxon>Bacillales</taxon>
        <taxon>Sporolactobacillaceae</taxon>
        <taxon>Sporolactobacillus</taxon>
    </lineage>
</organism>
<comment type="similarity">
    <text evidence="1">Belongs to the bacterial solute-binding protein 1 family.</text>
</comment>
<evidence type="ECO:0000256" key="6">
    <source>
        <dbReference type="ARBA" id="ARBA00023139"/>
    </source>
</evidence>
<sequence length="427" mass="47211">MKRKWIMLALSLLLVIALSACSSSGSGTSNKKVTLDIFQFKVEFKKQFGELAKLYEKDHPNVKVNITTVGGGSDYGAALKSKFASGNEPTIYNIGGPSDVKDWKAKLSDLSGTKAAKLALPGTLKGVQQGSKVYGLPFNEEGYGLLYNKQVFKKAGIDPNSIKSMDDLKKVSRELDQNKSKLGIKAVYAFPAKETWVTGLHASNVFLSPEFDQDVTKAFESKTVSFKYGKQFKQYLDIQQNYSIQPTASLDYSAQVEQYFSNGKVAMIQQGVWVASTIAGISKDFEKNNVGIIPIPVDGFKTDSIPVGVPMYWAVNSNKSPAEIKAAKDFLNYMYTSDTGKKMVLEKFQFIPAYSGYDSSKIKDSLARQIYEYAQNKKTIGWVFMGYPTGWGQNTLGADIQKYTSGKMSWNALVKDAQNGWKSARNQ</sequence>
<feature type="chain" id="PRO_5038331751" evidence="8">
    <location>
        <begin position="23"/>
        <end position="427"/>
    </location>
</feature>
<dbReference type="PROSITE" id="PS01037">
    <property type="entry name" value="SBP_BACTERIAL_1"/>
    <property type="match status" value="1"/>
</dbReference>
<dbReference type="AlphaFoldDB" id="A0A1I2TS83"/>
<evidence type="ECO:0000313" key="9">
    <source>
        <dbReference type="EMBL" id="SFG67718.1"/>
    </source>
</evidence>
<name>A0A1I2TS83_9BACL</name>
<dbReference type="InterPro" id="IPR006059">
    <property type="entry name" value="SBP"/>
</dbReference>
<dbReference type="PROSITE" id="PS51257">
    <property type="entry name" value="PROKAR_LIPOPROTEIN"/>
    <property type="match status" value="1"/>
</dbReference>
<evidence type="ECO:0000256" key="5">
    <source>
        <dbReference type="ARBA" id="ARBA00023136"/>
    </source>
</evidence>
<dbReference type="GO" id="GO:0055085">
    <property type="term" value="P:transmembrane transport"/>
    <property type="evidence" value="ECO:0007669"/>
    <property type="project" value="InterPro"/>
</dbReference>
<proteinExistence type="inferred from homology"/>
<keyword evidence="6" id="KW-0564">Palmitate</keyword>
<dbReference type="PANTHER" id="PTHR43649:SF33">
    <property type="entry name" value="POLYGALACTURONAN_RHAMNOGALACTURONAN-BINDING PROTEIN YTCQ"/>
    <property type="match status" value="1"/>
</dbReference>
<dbReference type="PANTHER" id="PTHR43649">
    <property type="entry name" value="ARABINOSE-BINDING PROTEIN-RELATED"/>
    <property type="match status" value="1"/>
</dbReference>
<keyword evidence="7" id="KW-0449">Lipoprotein</keyword>
<evidence type="ECO:0000256" key="7">
    <source>
        <dbReference type="ARBA" id="ARBA00023288"/>
    </source>
</evidence>
<evidence type="ECO:0000256" key="3">
    <source>
        <dbReference type="ARBA" id="ARBA00022475"/>
    </source>
</evidence>
<dbReference type="STRING" id="269670.SAMN02982927_02415"/>
<keyword evidence="5" id="KW-0472">Membrane</keyword>
<protein>
    <submittedName>
        <fullName evidence="9">Raffinose/stachyose/melibiose transport system substrate-binding protein</fullName>
    </submittedName>
</protein>
<evidence type="ECO:0000313" key="10">
    <source>
        <dbReference type="Proteomes" id="UP000198752"/>
    </source>
</evidence>
<evidence type="ECO:0000256" key="4">
    <source>
        <dbReference type="ARBA" id="ARBA00022729"/>
    </source>
</evidence>
<evidence type="ECO:0000256" key="8">
    <source>
        <dbReference type="SAM" id="SignalP"/>
    </source>
</evidence>
<dbReference type="InterPro" id="IPR050490">
    <property type="entry name" value="Bact_solute-bd_prot1"/>
</dbReference>
<reference evidence="10" key="1">
    <citation type="submission" date="2016-10" db="EMBL/GenBank/DDBJ databases">
        <authorList>
            <person name="Varghese N."/>
            <person name="Submissions S."/>
        </authorList>
    </citation>
    <scope>NUCLEOTIDE SEQUENCE [LARGE SCALE GENOMIC DNA]</scope>
    <source>
        <strain evidence="10">ATCC 700379</strain>
    </source>
</reference>
<feature type="signal peptide" evidence="8">
    <location>
        <begin position="1"/>
        <end position="22"/>
    </location>
</feature>
<keyword evidence="2" id="KW-0813">Transport</keyword>
<evidence type="ECO:0000256" key="1">
    <source>
        <dbReference type="ARBA" id="ARBA00008520"/>
    </source>
</evidence>
<dbReference type="EMBL" id="FOOY01000017">
    <property type="protein sequence ID" value="SFG67718.1"/>
    <property type="molecule type" value="Genomic_DNA"/>
</dbReference>
<gene>
    <name evidence="9" type="ORF">SAMN02982927_02415</name>
</gene>
<dbReference type="SUPFAM" id="SSF53850">
    <property type="entry name" value="Periplasmic binding protein-like II"/>
    <property type="match status" value="1"/>
</dbReference>
<dbReference type="Pfam" id="PF01547">
    <property type="entry name" value="SBP_bac_1"/>
    <property type="match status" value="1"/>
</dbReference>
<dbReference type="Gene3D" id="3.40.190.10">
    <property type="entry name" value="Periplasmic binding protein-like II"/>
    <property type="match status" value="2"/>
</dbReference>
<evidence type="ECO:0000256" key="2">
    <source>
        <dbReference type="ARBA" id="ARBA00022448"/>
    </source>
</evidence>
<keyword evidence="3" id="KW-1003">Cell membrane</keyword>
<dbReference type="RefSeq" id="WP_093673297.1">
    <property type="nucleotide sequence ID" value="NZ_FOOY01000017.1"/>
</dbReference>